<dbReference type="RefSeq" id="XP_007045742.2">
    <property type="nucleotide sequence ID" value="XM_007045680.2"/>
</dbReference>
<evidence type="ECO:0000256" key="6">
    <source>
        <dbReference type="ARBA" id="ARBA00022692"/>
    </source>
</evidence>
<dbReference type="InterPro" id="IPR019378">
    <property type="entry name" value="GDP-Fuc_O-FucTrfase"/>
</dbReference>
<keyword evidence="6 14" id="KW-0812">Transmembrane</keyword>
<keyword evidence="11" id="KW-0294">Fucose metabolism</keyword>
<protein>
    <recommendedName>
        <fullName evidence="13">O-fucosyltransferase family protein</fullName>
    </recommendedName>
</protein>
<keyword evidence="7" id="KW-0735">Signal-anchor</keyword>
<evidence type="ECO:0000256" key="8">
    <source>
        <dbReference type="ARBA" id="ARBA00022989"/>
    </source>
</evidence>
<keyword evidence="5" id="KW-0808">Transferase</keyword>
<evidence type="ECO:0000256" key="3">
    <source>
        <dbReference type="ARBA" id="ARBA00007737"/>
    </source>
</evidence>
<keyword evidence="4" id="KW-0328">Glycosyltransferase</keyword>
<dbReference type="Gene3D" id="3.40.50.11350">
    <property type="match status" value="1"/>
</dbReference>
<evidence type="ECO:0000256" key="12">
    <source>
        <dbReference type="ARBA" id="ARBA00023277"/>
    </source>
</evidence>
<reference evidence="15" key="1">
    <citation type="journal article" date="1997" name="Nucleic Acids Res.">
        <title>tRNAscan-SE: a program for improved detection of transfer RNA genes in genomic sequence.</title>
        <authorList>
            <person name="Lowe T.M."/>
            <person name="Eddy S.R."/>
        </authorList>
    </citation>
    <scope>NUCLEOTIDE SEQUENCE [LARGE SCALE GENOMIC DNA]</scope>
    <source>
        <strain evidence="15">r\B97-61/B2</strain>
    </source>
</reference>
<dbReference type="KEGG" id="tcc:18610168"/>
<dbReference type="GO" id="GO:0016020">
    <property type="term" value="C:membrane"/>
    <property type="evidence" value="ECO:0007669"/>
    <property type="project" value="UniProtKB-SubCell"/>
</dbReference>
<dbReference type="CDD" id="cd11299">
    <property type="entry name" value="O-FucT_plant"/>
    <property type="match status" value="1"/>
</dbReference>
<name>A0AB32VGN7_THECC</name>
<dbReference type="GO" id="GO:0006004">
    <property type="term" value="P:fucose metabolic process"/>
    <property type="evidence" value="ECO:0007669"/>
    <property type="project" value="UniProtKB-KW"/>
</dbReference>
<evidence type="ECO:0000313" key="16">
    <source>
        <dbReference type="RefSeq" id="XP_007045742.2"/>
    </source>
</evidence>
<keyword evidence="9 14" id="KW-0472">Membrane</keyword>
<evidence type="ECO:0000256" key="4">
    <source>
        <dbReference type="ARBA" id="ARBA00022676"/>
    </source>
</evidence>
<comment type="similarity">
    <text evidence="3">Belongs to the glycosyltransferase GT106 family.</text>
</comment>
<comment type="pathway">
    <text evidence="2">Glycan metabolism.</text>
</comment>
<reference evidence="16" key="2">
    <citation type="submission" date="2025-08" db="UniProtKB">
        <authorList>
            <consortium name="RefSeq"/>
        </authorList>
    </citation>
    <scope>IDENTIFICATION</scope>
</reference>
<dbReference type="PANTHER" id="PTHR31741:SF3">
    <property type="entry name" value="O-FUCOSYLTRANSFERASE FAMILY PROTEIN"/>
    <property type="match status" value="1"/>
</dbReference>
<dbReference type="GeneID" id="18610168"/>
<keyword evidence="10" id="KW-0325">Glycoprotein</keyword>
<dbReference type="AlphaFoldDB" id="A0AB32VGN7"/>
<evidence type="ECO:0000256" key="9">
    <source>
        <dbReference type="ARBA" id="ARBA00023136"/>
    </source>
</evidence>
<comment type="subcellular location">
    <subcellularLocation>
        <location evidence="1">Membrane</location>
        <topology evidence="1">Single-pass type II membrane protein</topology>
    </subcellularLocation>
</comment>
<proteinExistence type="inferred from homology"/>
<evidence type="ECO:0000256" key="7">
    <source>
        <dbReference type="ARBA" id="ARBA00022968"/>
    </source>
</evidence>
<dbReference type="InterPro" id="IPR024709">
    <property type="entry name" value="FucosylTrfase_pln"/>
</dbReference>
<feature type="transmembrane region" description="Helical" evidence="14">
    <location>
        <begin position="61"/>
        <end position="84"/>
    </location>
</feature>
<dbReference type="Gramene" id="Tc02v2_t027830.1">
    <property type="protein sequence ID" value="Tc02v2_p027830.1"/>
    <property type="gene ID" value="Tc02v2_g027830"/>
</dbReference>
<evidence type="ECO:0000256" key="2">
    <source>
        <dbReference type="ARBA" id="ARBA00004881"/>
    </source>
</evidence>
<keyword evidence="8 14" id="KW-1133">Transmembrane helix</keyword>
<accession>A0AB32VGN7</accession>
<dbReference type="Proteomes" id="UP000694886">
    <property type="component" value="Chromosome 2"/>
</dbReference>
<evidence type="ECO:0000256" key="14">
    <source>
        <dbReference type="SAM" id="Phobius"/>
    </source>
</evidence>
<organism evidence="15 16">
    <name type="scientific">Theobroma cacao</name>
    <name type="common">Cacao</name>
    <name type="synonym">Cocoa</name>
    <dbReference type="NCBI Taxonomy" id="3641"/>
    <lineage>
        <taxon>Eukaryota</taxon>
        <taxon>Viridiplantae</taxon>
        <taxon>Streptophyta</taxon>
        <taxon>Embryophyta</taxon>
        <taxon>Tracheophyta</taxon>
        <taxon>Spermatophyta</taxon>
        <taxon>Magnoliopsida</taxon>
        <taxon>eudicotyledons</taxon>
        <taxon>Gunneridae</taxon>
        <taxon>Pentapetalae</taxon>
        <taxon>rosids</taxon>
        <taxon>malvids</taxon>
        <taxon>Malvales</taxon>
        <taxon>Malvaceae</taxon>
        <taxon>Byttnerioideae</taxon>
        <taxon>Theobroma</taxon>
    </lineage>
</organism>
<dbReference type="FunFam" id="3.40.50.11350:FF:000011">
    <property type="entry name" value="O-fucosyltransferase 28"/>
    <property type="match status" value="1"/>
</dbReference>
<sequence length="503" mass="57949">MKMDQRIKINSGYEDFKSIVEEVKGKHSEVEVMNCKGIRGIKARKLETMTASQSQPPAIKFWAAAALVLLTLLWVCVLQLATVLNEEDTVSSSFYNPLSSSERIYKNNGYLVVIANGGLNQRRLAIADMVVIARYINITLIVPLFDNETYWNDKSTFADIYDLNHFITSLRDEVRIVEELPPELKRREESESIYSMVPISFASLTYYYQKVIPRIQKRGVLHFSLTDARLANNGLPDEVQKLRCRVNYEALKFTQPIEETGRKIVSLLRQRGPFLVLHLRYEKDMVAFTGCVQGLTKEEIKEVTEMRYSYEGWKHKPIDAKRRREHGSCPLTPEETALILQALGIDRNTTIYIAAGKIYNEEKRMANLAMAFPNLVRKELVLEPSDLRPFLNHADQMAALDYIVAIESNIFIPTFGGNMAKAVEGHRRYMGFKRTVVLNRAFLVRLIDDYKKGRLSWDEFALLVKRSHEHRTGKPARRREIPDHPRLEDFFYSNPQECLSSIS</sequence>
<evidence type="ECO:0000256" key="5">
    <source>
        <dbReference type="ARBA" id="ARBA00022679"/>
    </source>
</evidence>
<keyword evidence="12" id="KW-0119">Carbohydrate metabolism</keyword>
<evidence type="ECO:0000256" key="1">
    <source>
        <dbReference type="ARBA" id="ARBA00004606"/>
    </source>
</evidence>
<evidence type="ECO:0000256" key="10">
    <source>
        <dbReference type="ARBA" id="ARBA00023180"/>
    </source>
</evidence>
<dbReference type="PANTHER" id="PTHR31741">
    <property type="entry name" value="OS02G0726500 PROTEIN-RELATED"/>
    <property type="match status" value="1"/>
</dbReference>
<evidence type="ECO:0000256" key="13">
    <source>
        <dbReference type="ARBA" id="ARBA00030350"/>
    </source>
</evidence>
<dbReference type="GO" id="GO:0016757">
    <property type="term" value="F:glycosyltransferase activity"/>
    <property type="evidence" value="ECO:0007669"/>
    <property type="project" value="UniProtKB-KW"/>
</dbReference>
<dbReference type="Pfam" id="PF10250">
    <property type="entry name" value="O-FucT"/>
    <property type="match status" value="1"/>
</dbReference>
<gene>
    <name evidence="16" type="primary">LOC18610168</name>
</gene>
<evidence type="ECO:0000256" key="11">
    <source>
        <dbReference type="ARBA" id="ARBA00023253"/>
    </source>
</evidence>
<evidence type="ECO:0000313" key="15">
    <source>
        <dbReference type="Proteomes" id="UP000694886"/>
    </source>
</evidence>